<name>A0A7D9IAX5_PARCT</name>
<gene>
    <name evidence="1" type="ORF">PACLA_8A075200</name>
</gene>
<accession>A0A7D9IAX5</accession>
<reference evidence="1" key="1">
    <citation type="submission" date="2020-04" db="EMBL/GenBank/DDBJ databases">
        <authorList>
            <person name="Alioto T."/>
            <person name="Alioto T."/>
            <person name="Gomez Garrido J."/>
        </authorList>
    </citation>
    <scope>NUCLEOTIDE SEQUENCE</scope>
    <source>
        <strain evidence="1">A484AB</strain>
    </source>
</reference>
<dbReference type="OrthoDB" id="5368908at2759"/>
<protein>
    <submittedName>
        <fullName evidence="1">Uncharacterized protein</fullName>
    </submittedName>
</protein>
<evidence type="ECO:0000313" key="2">
    <source>
        <dbReference type="Proteomes" id="UP001152795"/>
    </source>
</evidence>
<proteinExistence type="predicted"/>
<organism evidence="1 2">
    <name type="scientific">Paramuricea clavata</name>
    <name type="common">Red gorgonian</name>
    <name type="synonym">Violescent sea-whip</name>
    <dbReference type="NCBI Taxonomy" id="317549"/>
    <lineage>
        <taxon>Eukaryota</taxon>
        <taxon>Metazoa</taxon>
        <taxon>Cnidaria</taxon>
        <taxon>Anthozoa</taxon>
        <taxon>Octocorallia</taxon>
        <taxon>Malacalcyonacea</taxon>
        <taxon>Plexauridae</taxon>
        <taxon>Paramuricea</taxon>
    </lineage>
</organism>
<dbReference type="Proteomes" id="UP001152795">
    <property type="component" value="Unassembled WGS sequence"/>
</dbReference>
<sequence length="149" mass="16692">MLNVEHSWKRRRLMVNEDSQENGSHYDGMSLTNANASWQHAWNDLMEKTRAQNPVWSLNLWSNMATKKITNDGEDKVPDGEEKVPDGEEKVPDGEDKIPDGDDKVPDGEDKVPDGEDKVPEGENKVPEGENKVPEGEDKVPDGDDKVPD</sequence>
<dbReference type="EMBL" id="CACRXK020004396">
    <property type="protein sequence ID" value="CAB4002602.1"/>
    <property type="molecule type" value="Genomic_DNA"/>
</dbReference>
<dbReference type="AlphaFoldDB" id="A0A7D9IAX5"/>
<comment type="caution">
    <text evidence="1">The sequence shown here is derived from an EMBL/GenBank/DDBJ whole genome shotgun (WGS) entry which is preliminary data.</text>
</comment>
<keyword evidence="2" id="KW-1185">Reference proteome</keyword>
<evidence type="ECO:0000313" key="1">
    <source>
        <dbReference type="EMBL" id="CAB4002602.1"/>
    </source>
</evidence>